<dbReference type="CDD" id="cd02573">
    <property type="entry name" value="PseudoU_synth_EcTruB"/>
    <property type="match status" value="1"/>
</dbReference>
<evidence type="ECO:0000256" key="2">
    <source>
        <dbReference type="ARBA" id="ARBA00005642"/>
    </source>
</evidence>
<dbReference type="InterPro" id="IPR015947">
    <property type="entry name" value="PUA-like_sf"/>
</dbReference>
<dbReference type="Pfam" id="PF01509">
    <property type="entry name" value="TruB_N"/>
    <property type="match status" value="1"/>
</dbReference>
<evidence type="ECO:0000259" key="6">
    <source>
        <dbReference type="Pfam" id="PF01472"/>
    </source>
</evidence>
<comment type="similarity">
    <text evidence="2 5">Belongs to the pseudouridine synthase TruB family. Type 1 subfamily.</text>
</comment>
<dbReference type="PANTHER" id="PTHR13767">
    <property type="entry name" value="TRNA-PSEUDOURIDINE SYNTHASE"/>
    <property type="match status" value="1"/>
</dbReference>
<evidence type="ECO:0000313" key="10">
    <source>
        <dbReference type="Proteomes" id="UP000534783"/>
    </source>
</evidence>
<dbReference type="GO" id="GO:0031119">
    <property type="term" value="P:tRNA pseudouridine synthesis"/>
    <property type="evidence" value="ECO:0007669"/>
    <property type="project" value="UniProtKB-UniRule"/>
</dbReference>
<dbReference type="PROSITE" id="PS50890">
    <property type="entry name" value="PUA"/>
    <property type="match status" value="1"/>
</dbReference>
<comment type="catalytic activity">
    <reaction evidence="1 5">
        <text>uridine(55) in tRNA = pseudouridine(55) in tRNA</text>
        <dbReference type="Rhea" id="RHEA:42532"/>
        <dbReference type="Rhea" id="RHEA-COMP:10101"/>
        <dbReference type="Rhea" id="RHEA-COMP:10102"/>
        <dbReference type="ChEBI" id="CHEBI:65314"/>
        <dbReference type="ChEBI" id="CHEBI:65315"/>
        <dbReference type="EC" id="5.4.99.25"/>
    </reaction>
</comment>
<dbReference type="PANTHER" id="PTHR13767:SF2">
    <property type="entry name" value="PSEUDOURIDYLATE SYNTHASE TRUB1"/>
    <property type="match status" value="1"/>
</dbReference>
<dbReference type="Pfam" id="PF01472">
    <property type="entry name" value="PUA"/>
    <property type="match status" value="1"/>
</dbReference>
<comment type="caution">
    <text evidence="9">The sequence shown here is derived from an EMBL/GenBank/DDBJ whole genome shotgun (WGS) entry which is preliminary data.</text>
</comment>
<dbReference type="AlphaFoldDB" id="A0A7X6DPG8"/>
<organism evidence="9 10">
    <name type="scientific">Candidatus Manganitrophus noduliformans</name>
    <dbReference type="NCBI Taxonomy" id="2606439"/>
    <lineage>
        <taxon>Bacteria</taxon>
        <taxon>Pseudomonadati</taxon>
        <taxon>Nitrospirota</taxon>
        <taxon>Nitrospiria</taxon>
        <taxon>Candidatus Troglogloeales</taxon>
        <taxon>Candidatus Manganitrophaceae</taxon>
        <taxon>Candidatus Manganitrophus</taxon>
    </lineage>
</organism>
<dbReference type="HAMAP" id="MF_01080">
    <property type="entry name" value="TruB_bact"/>
    <property type="match status" value="1"/>
</dbReference>
<feature type="domain" description="PUA" evidence="6">
    <location>
        <begin position="237"/>
        <end position="295"/>
    </location>
</feature>
<sequence>MIRDGILNIDKPAGWTSHDVVAKIRGLLRIKKVGHAGTLDPEATGVLPICFGKGTKVVPFLMDAEKEYDAVLRLGEETDTQDATGKVLKTVDIPAGMAAQVRETAESFVGTYAQMPPMYSAIKVKGVPLYRSARAGEVVERTARTVSIREIRFNGFEGRDASFSVVCSKGTYIRTLCADIGEKLGVGGHLLRLRRTRAGQFPIVDSVELNRFCELYAEGDWEKEVYSLNEVLKDLPAVWVKEPYREKVLHGAPIGPEGVLNRSSFKKGEPLRILDPEGRLLAIGRAVMNEDEVRENRQSFFKSETVLSDLSKPEVGAGVEGSIRSSLY</sequence>
<dbReference type="InterPro" id="IPR020103">
    <property type="entry name" value="PsdUridine_synth_cat_dom_sf"/>
</dbReference>
<name>A0A7X6DPG8_9BACT</name>
<dbReference type="Pfam" id="PF16198">
    <property type="entry name" value="TruB_C_2"/>
    <property type="match status" value="1"/>
</dbReference>
<dbReference type="Gene3D" id="2.30.130.10">
    <property type="entry name" value="PUA domain"/>
    <property type="match status" value="1"/>
</dbReference>
<dbReference type="Proteomes" id="UP000534783">
    <property type="component" value="Unassembled WGS sequence"/>
</dbReference>
<evidence type="ECO:0000259" key="8">
    <source>
        <dbReference type="Pfam" id="PF16198"/>
    </source>
</evidence>
<accession>A0A7X6DPG8</accession>
<evidence type="ECO:0000256" key="5">
    <source>
        <dbReference type="HAMAP-Rule" id="MF_01080"/>
    </source>
</evidence>
<dbReference type="NCBIfam" id="TIGR00431">
    <property type="entry name" value="TruB"/>
    <property type="match status" value="1"/>
</dbReference>
<evidence type="ECO:0000256" key="3">
    <source>
        <dbReference type="ARBA" id="ARBA00022694"/>
    </source>
</evidence>
<comment type="function">
    <text evidence="5">Responsible for synthesis of pseudouridine from uracil-55 in the psi GC loop of transfer RNAs.</text>
</comment>
<evidence type="ECO:0000259" key="7">
    <source>
        <dbReference type="Pfam" id="PF01509"/>
    </source>
</evidence>
<dbReference type="InterPro" id="IPR036974">
    <property type="entry name" value="PUA_sf"/>
</dbReference>
<dbReference type="InterPro" id="IPR002478">
    <property type="entry name" value="PUA"/>
</dbReference>
<dbReference type="SUPFAM" id="SSF88697">
    <property type="entry name" value="PUA domain-like"/>
    <property type="match status" value="1"/>
</dbReference>
<reference evidence="9 10" key="1">
    <citation type="journal article" date="2020" name="Nature">
        <title>Bacterial chemolithoautotrophy via manganese oxidation.</title>
        <authorList>
            <person name="Yu H."/>
            <person name="Leadbetter J.R."/>
        </authorList>
    </citation>
    <scope>NUCLEOTIDE SEQUENCE [LARGE SCALE GENOMIC DNA]</scope>
    <source>
        <strain evidence="9 10">Mn-1</strain>
    </source>
</reference>
<keyword evidence="3 5" id="KW-0819">tRNA processing</keyword>
<proteinExistence type="inferred from homology"/>
<feature type="domain" description="tRNA pseudouridylate synthase B C-terminal" evidence="8">
    <location>
        <begin position="174"/>
        <end position="234"/>
    </location>
</feature>
<dbReference type="Gene3D" id="3.30.2350.10">
    <property type="entry name" value="Pseudouridine synthase"/>
    <property type="match status" value="1"/>
</dbReference>
<dbReference type="GO" id="GO:1990481">
    <property type="term" value="P:mRNA pseudouridine synthesis"/>
    <property type="evidence" value="ECO:0007669"/>
    <property type="project" value="TreeGrafter"/>
</dbReference>
<feature type="active site" description="Nucleophile" evidence="5">
    <location>
        <position position="40"/>
    </location>
</feature>
<gene>
    <name evidence="5 9" type="primary">truB</name>
    <name evidence="9" type="ORF">MNODULE_09165</name>
</gene>
<feature type="domain" description="Pseudouridine synthase II N-terminal" evidence="7">
    <location>
        <begin position="25"/>
        <end position="173"/>
    </location>
</feature>
<dbReference type="SUPFAM" id="SSF55120">
    <property type="entry name" value="Pseudouridine synthase"/>
    <property type="match status" value="1"/>
</dbReference>
<keyword evidence="4 5" id="KW-0413">Isomerase</keyword>
<dbReference type="GO" id="GO:0003723">
    <property type="term" value="F:RNA binding"/>
    <property type="evidence" value="ECO:0007669"/>
    <property type="project" value="InterPro"/>
</dbReference>
<dbReference type="InterPro" id="IPR014780">
    <property type="entry name" value="tRNA_psdUridine_synth_TruB"/>
</dbReference>
<dbReference type="GO" id="GO:0160148">
    <property type="term" value="F:tRNA pseudouridine(55) synthase activity"/>
    <property type="evidence" value="ECO:0007669"/>
    <property type="project" value="UniProtKB-EC"/>
</dbReference>
<protein>
    <recommendedName>
        <fullName evidence="5">tRNA pseudouridine synthase B</fullName>
        <ecNumber evidence="5">5.4.99.25</ecNumber>
    </recommendedName>
    <alternativeName>
        <fullName evidence="5">tRNA pseudouridine(55) synthase</fullName>
        <shortName evidence="5">Psi55 synthase</shortName>
    </alternativeName>
    <alternativeName>
        <fullName evidence="5">tRNA pseudouridylate synthase</fullName>
    </alternativeName>
    <alternativeName>
        <fullName evidence="5">tRNA-uridine isomerase</fullName>
    </alternativeName>
</protein>
<dbReference type="EMBL" id="VTOW01000001">
    <property type="protein sequence ID" value="NKE70907.1"/>
    <property type="molecule type" value="Genomic_DNA"/>
</dbReference>
<evidence type="ECO:0000256" key="1">
    <source>
        <dbReference type="ARBA" id="ARBA00000385"/>
    </source>
</evidence>
<dbReference type="EC" id="5.4.99.25" evidence="5"/>
<keyword evidence="10" id="KW-1185">Reference proteome</keyword>
<evidence type="ECO:0000313" key="9">
    <source>
        <dbReference type="EMBL" id="NKE70907.1"/>
    </source>
</evidence>
<dbReference type="InterPro" id="IPR002501">
    <property type="entry name" value="PsdUridine_synth_N"/>
</dbReference>
<dbReference type="InterPro" id="IPR032819">
    <property type="entry name" value="TruB_C"/>
</dbReference>
<dbReference type="RefSeq" id="WP_168059136.1">
    <property type="nucleotide sequence ID" value="NZ_VTOW01000001.1"/>
</dbReference>
<evidence type="ECO:0000256" key="4">
    <source>
        <dbReference type="ARBA" id="ARBA00023235"/>
    </source>
</evidence>